<dbReference type="AlphaFoldDB" id="A0A645BSP1"/>
<reference evidence="1" key="1">
    <citation type="submission" date="2019-08" db="EMBL/GenBank/DDBJ databases">
        <authorList>
            <person name="Kucharzyk K."/>
            <person name="Murdoch R.W."/>
            <person name="Higgins S."/>
            <person name="Loffler F."/>
        </authorList>
    </citation>
    <scope>NUCLEOTIDE SEQUENCE</scope>
</reference>
<accession>A0A645BSP1</accession>
<gene>
    <name evidence="1" type="ORF">SDC9_115029</name>
</gene>
<organism evidence="1">
    <name type="scientific">bioreactor metagenome</name>
    <dbReference type="NCBI Taxonomy" id="1076179"/>
    <lineage>
        <taxon>unclassified sequences</taxon>
        <taxon>metagenomes</taxon>
        <taxon>ecological metagenomes</taxon>
    </lineage>
</organism>
<name>A0A645BSP1_9ZZZZ</name>
<proteinExistence type="predicted"/>
<evidence type="ECO:0000313" key="1">
    <source>
        <dbReference type="EMBL" id="MPM68098.1"/>
    </source>
</evidence>
<sequence length="81" mass="8833">MPVRDDHPGHLMASAVVHIKTAQILLPVGPVHIDNGCLAPHLPGFEFSHEVGFVEQHPAMHDRPLIDLQRGRAHLVLSAGK</sequence>
<dbReference type="EMBL" id="VSSQ01022058">
    <property type="protein sequence ID" value="MPM68098.1"/>
    <property type="molecule type" value="Genomic_DNA"/>
</dbReference>
<comment type="caution">
    <text evidence="1">The sequence shown here is derived from an EMBL/GenBank/DDBJ whole genome shotgun (WGS) entry which is preliminary data.</text>
</comment>
<protein>
    <submittedName>
        <fullName evidence="1">Uncharacterized protein</fullName>
    </submittedName>
</protein>